<evidence type="ECO:0000313" key="6">
    <source>
        <dbReference type="Proteomes" id="UP000678393"/>
    </source>
</evidence>
<dbReference type="AlphaFoldDB" id="A0A8S3ZNM1"/>
<comment type="caution">
    <text evidence="2">Lacks conserved residue(s) required for the propagation of feature annotation.</text>
</comment>
<reference evidence="5" key="1">
    <citation type="submission" date="2021-04" db="EMBL/GenBank/DDBJ databases">
        <authorList>
            <consortium name="Molecular Ecology Group"/>
        </authorList>
    </citation>
    <scope>NUCLEOTIDE SEQUENCE</scope>
</reference>
<evidence type="ECO:0000256" key="1">
    <source>
        <dbReference type="ARBA" id="ARBA00023157"/>
    </source>
</evidence>
<keyword evidence="3" id="KW-0732">Signal</keyword>
<dbReference type="Gene3D" id="2.60.120.290">
    <property type="entry name" value="Spermadhesin, CUB domain"/>
    <property type="match status" value="1"/>
</dbReference>
<keyword evidence="6" id="KW-1185">Reference proteome</keyword>
<dbReference type="SUPFAM" id="SSF49854">
    <property type="entry name" value="Spermadhesin, CUB domain"/>
    <property type="match status" value="1"/>
</dbReference>
<name>A0A8S3ZNM1_9EUPU</name>
<keyword evidence="1" id="KW-1015">Disulfide bond</keyword>
<dbReference type="PROSITE" id="PS01180">
    <property type="entry name" value="CUB"/>
    <property type="match status" value="1"/>
</dbReference>
<dbReference type="OrthoDB" id="6071910at2759"/>
<proteinExistence type="predicted"/>
<accession>A0A8S3ZNM1</accession>
<gene>
    <name evidence="5" type="ORF">CUNI_LOCUS14524</name>
</gene>
<feature type="domain" description="CUB" evidence="4">
    <location>
        <begin position="28"/>
        <end position="164"/>
    </location>
</feature>
<protein>
    <recommendedName>
        <fullName evidence="4">CUB domain-containing protein</fullName>
    </recommendedName>
</protein>
<feature type="chain" id="PRO_5035898051" description="CUB domain-containing protein" evidence="3">
    <location>
        <begin position="19"/>
        <end position="340"/>
    </location>
</feature>
<evidence type="ECO:0000256" key="3">
    <source>
        <dbReference type="SAM" id="SignalP"/>
    </source>
</evidence>
<dbReference type="InterPro" id="IPR035914">
    <property type="entry name" value="Sperma_CUB_dom_sf"/>
</dbReference>
<organism evidence="5 6">
    <name type="scientific">Candidula unifasciata</name>
    <dbReference type="NCBI Taxonomy" id="100452"/>
    <lineage>
        <taxon>Eukaryota</taxon>
        <taxon>Metazoa</taxon>
        <taxon>Spiralia</taxon>
        <taxon>Lophotrochozoa</taxon>
        <taxon>Mollusca</taxon>
        <taxon>Gastropoda</taxon>
        <taxon>Heterobranchia</taxon>
        <taxon>Euthyneura</taxon>
        <taxon>Panpulmonata</taxon>
        <taxon>Eupulmonata</taxon>
        <taxon>Stylommatophora</taxon>
        <taxon>Helicina</taxon>
        <taxon>Helicoidea</taxon>
        <taxon>Geomitridae</taxon>
        <taxon>Candidula</taxon>
    </lineage>
</organism>
<evidence type="ECO:0000313" key="5">
    <source>
        <dbReference type="EMBL" id="CAG5128966.1"/>
    </source>
</evidence>
<dbReference type="EMBL" id="CAJHNH020003298">
    <property type="protein sequence ID" value="CAG5128966.1"/>
    <property type="molecule type" value="Genomic_DNA"/>
</dbReference>
<sequence length="340" mass="38766">MAFFLLVFISWLTHITHGDIILQNNAQCKAWVQHLERVQDMDELEVYSHSGREYYAPNMDCIVTILGKQYNQWEITLTKINIDKDKDNCKTSRPPCCNDFLKIFNSYRVDNARLFPSIPWQGLCGSELPRQATYTSTQNYITIQFSANPVSDYMTGFALHLRQYPRRNSGTELSQTGYIGGWNDGYLRELQIDWSAQELIPGDYQPGRDPNFEYDPNGISCYECQGCKRDYFRTSDIGVTIREGCFVCTKEWLQGSSLTARTCMSRNSYQERLRTLSDTSGGNSVADFRACKTLLRGVQGTTYINLCVCQTNNCNKGGKVKFSWHIFFVAAAVLGLLLTA</sequence>
<feature type="signal peptide" evidence="3">
    <location>
        <begin position="1"/>
        <end position="18"/>
    </location>
</feature>
<evidence type="ECO:0000256" key="2">
    <source>
        <dbReference type="PROSITE-ProRule" id="PRU00059"/>
    </source>
</evidence>
<dbReference type="Proteomes" id="UP000678393">
    <property type="component" value="Unassembled WGS sequence"/>
</dbReference>
<dbReference type="InterPro" id="IPR000859">
    <property type="entry name" value="CUB_dom"/>
</dbReference>
<dbReference type="Pfam" id="PF00431">
    <property type="entry name" value="CUB"/>
    <property type="match status" value="1"/>
</dbReference>
<comment type="caution">
    <text evidence="5">The sequence shown here is derived from an EMBL/GenBank/DDBJ whole genome shotgun (WGS) entry which is preliminary data.</text>
</comment>
<evidence type="ECO:0000259" key="4">
    <source>
        <dbReference type="PROSITE" id="PS01180"/>
    </source>
</evidence>